<dbReference type="InterPro" id="IPR016181">
    <property type="entry name" value="Acyl_CoA_acyltransferase"/>
</dbReference>
<dbReference type="STRING" id="265719.SAMN04488509_101373"/>
<dbReference type="AlphaFoldDB" id="A0A1G6S8I8"/>
<dbReference type="InterPro" id="IPR000182">
    <property type="entry name" value="GNAT_dom"/>
</dbReference>
<keyword evidence="3" id="KW-1185">Reference proteome</keyword>
<organism evidence="2 3">
    <name type="scientific">Aquimonas voraii</name>
    <dbReference type="NCBI Taxonomy" id="265719"/>
    <lineage>
        <taxon>Bacteria</taxon>
        <taxon>Pseudomonadati</taxon>
        <taxon>Pseudomonadota</taxon>
        <taxon>Gammaproteobacteria</taxon>
        <taxon>Lysobacterales</taxon>
        <taxon>Lysobacteraceae</taxon>
        <taxon>Aquimonas</taxon>
    </lineage>
</organism>
<gene>
    <name evidence="2" type="ORF">SAMN04488509_101373</name>
</gene>
<dbReference type="OrthoDB" id="187903at2"/>
<evidence type="ECO:0000313" key="3">
    <source>
        <dbReference type="Proteomes" id="UP000199603"/>
    </source>
</evidence>
<dbReference type="EMBL" id="FNAG01000001">
    <property type="protein sequence ID" value="SDD13242.1"/>
    <property type="molecule type" value="Genomic_DNA"/>
</dbReference>
<dbReference type="RefSeq" id="WP_091238102.1">
    <property type="nucleotide sequence ID" value="NZ_FNAG01000001.1"/>
</dbReference>
<accession>A0A1G6S8I8</accession>
<feature type="domain" description="N-acetyltransferase" evidence="1">
    <location>
        <begin position="3"/>
        <end position="194"/>
    </location>
</feature>
<dbReference type="Proteomes" id="UP000199603">
    <property type="component" value="Unassembled WGS sequence"/>
</dbReference>
<dbReference type="SUPFAM" id="SSF55729">
    <property type="entry name" value="Acyl-CoA N-acyltransferases (Nat)"/>
    <property type="match status" value="1"/>
</dbReference>
<dbReference type="Gene3D" id="3.40.630.30">
    <property type="match status" value="1"/>
</dbReference>
<protein>
    <recommendedName>
        <fullName evidence="1">N-acetyltransferase domain-containing protein</fullName>
    </recommendedName>
</protein>
<dbReference type="Pfam" id="PF00583">
    <property type="entry name" value="Acetyltransf_1"/>
    <property type="match status" value="1"/>
</dbReference>
<name>A0A1G6S8I8_9GAMM</name>
<reference evidence="2 3" key="1">
    <citation type="submission" date="2016-10" db="EMBL/GenBank/DDBJ databases">
        <authorList>
            <person name="de Groot N.N."/>
        </authorList>
    </citation>
    <scope>NUCLEOTIDE SEQUENCE [LARGE SCALE GENOMIC DNA]</scope>
    <source>
        <strain evidence="2 3">DSM 16957</strain>
    </source>
</reference>
<dbReference type="PROSITE" id="PS51186">
    <property type="entry name" value="GNAT"/>
    <property type="match status" value="1"/>
</dbReference>
<evidence type="ECO:0000313" key="2">
    <source>
        <dbReference type="EMBL" id="SDD13242.1"/>
    </source>
</evidence>
<sequence length="199" mass="22813">MGVELRCLRPAEYARHTADVARLRIEVFRAFPYLYDGDVGYEERYLDTYAQSADSLWVLALDDERVVGASTGLPLADEDAAFKQPFIERGIDPQRVFYFGESVLLPAYRGLGLGHRFFDAREAHARALGRFDWMAFAAVDRAADDPRRPPDHRDNDAFWAKRGYQRQPGMGFRLSWKELGESDESEKPLTYWLRALEAG</sequence>
<dbReference type="CDD" id="cd04301">
    <property type="entry name" value="NAT_SF"/>
    <property type="match status" value="1"/>
</dbReference>
<evidence type="ECO:0000259" key="1">
    <source>
        <dbReference type="PROSITE" id="PS51186"/>
    </source>
</evidence>
<proteinExistence type="predicted"/>
<dbReference type="GO" id="GO:0016747">
    <property type="term" value="F:acyltransferase activity, transferring groups other than amino-acyl groups"/>
    <property type="evidence" value="ECO:0007669"/>
    <property type="project" value="InterPro"/>
</dbReference>